<feature type="compositionally biased region" description="Basic and acidic residues" evidence="1">
    <location>
        <begin position="21"/>
        <end position="30"/>
    </location>
</feature>
<evidence type="ECO:0000259" key="2">
    <source>
        <dbReference type="SMART" id="SM01321"/>
    </source>
</evidence>
<proteinExistence type="predicted"/>
<dbReference type="Gene3D" id="3.30.70.1290">
    <property type="entry name" value="Transposase IS200-like"/>
    <property type="match status" value="1"/>
</dbReference>
<comment type="caution">
    <text evidence="3">The sequence shown here is derived from an EMBL/GenBank/DDBJ whole genome shotgun (WGS) entry which is preliminary data.</text>
</comment>
<dbReference type="PANTHER" id="PTHR33360">
    <property type="entry name" value="TRANSPOSASE FOR INSERTION SEQUENCE ELEMENT IS200"/>
    <property type="match status" value="1"/>
</dbReference>
<dbReference type="InterPro" id="IPR036515">
    <property type="entry name" value="Transposase_17_sf"/>
</dbReference>
<keyword evidence="4" id="KW-1185">Reference proteome</keyword>
<dbReference type="PANTHER" id="PTHR33360:SF2">
    <property type="entry name" value="TRANSPOSASE FOR INSERTION SEQUENCE ELEMENT IS200"/>
    <property type="match status" value="1"/>
</dbReference>
<reference evidence="3 4" key="1">
    <citation type="submission" date="2024-07" db="EMBL/GenBank/DDBJ databases">
        <authorList>
            <person name="Tripathy S."/>
        </authorList>
    </citation>
    <scope>NUCLEOTIDE SEQUENCE [LARGE SCALE GENOMIC DNA]</scope>
    <source>
        <strain evidence="3 4">VB-61278_2</strain>
    </source>
</reference>
<evidence type="ECO:0000256" key="1">
    <source>
        <dbReference type="SAM" id="MobiDB-lite"/>
    </source>
</evidence>
<dbReference type="NCBIfam" id="NF033573">
    <property type="entry name" value="transpos_IS200"/>
    <property type="match status" value="1"/>
</dbReference>
<dbReference type="SUPFAM" id="SSF143422">
    <property type="entry name" value="Transposase IS200-like"/>
    <property type="match status" value="1"/>
</dbReference>
<organism evidence="3 4">
    <name type="scientific">Scytonema tolypothrichoides VB-61278_2</name>
    <dbReference type="NCBI Taxonomy" id="3232314"/>
    <lineage>
        <taxon>Bacteria</taxon>
        <taxon>Bacillati</taxon>
        <taxon>Cyanobacteriota</taxon>
        <taxon>Cyanophyceae</taxon>
        <taxon>Nostocales</taxon>
        <taxon>Scytonemataceae</taxon>
        <taxon>Scytonema</taxon>
    </lineage>
</organism>
<feature type="region of interest" description="Disordered" evidence="1">
    <location>
        <begin position="1"/>
        <end position="30"/>
    </location>
</feature>
<dbReference type="Pfam" id="PF01797">
    <property type="entry name" value="Y1_Tnp"/>
    <property type="match status" value="1"/>
</dbReference>
<feature type="domain" description="Transposase IS200-like" evidence="2">
    <location>
        <begin position="35"/>
        <end position="151"/>
    </location>
</feature>
<gene>
    <name evidence="3" type="primary">tnpA</name>
    <name evidence="3" type="ORF">AB0759_24400</name>
</gene>
<dbReference type="InterPro" id="IPR002686">
    <property type="entry name" value="Transposase_17"/>
</dbReference>
<dbReference type="Proteomes" id="UP001628874">
    <property type="component" value="Unassembled WGS sequence"/>
</dbReference>
<accession>A0ABW8WRS9</accession>
<protein>
    <submittedName>
        <fullName evidence="3">IS200/IS605 family transposase</fullName>
    </submittedName>
</protein>
<dbReference type="EMBL" id="JBFQGM010000009">
    <property type="protein sequence ID" value="MFL9463758.1"/>
    <property type="molecule type" value="Genomic_DNA"/>
</dbReference>
<sequence>MAKLSKEAQTCGGRVPRHKQSLQEDHDYRRTENSVSSINYHFVFVPKRRRPVLVTDVARRLQEIIFELVQEHNWRLIALEIQPDHVHMFINAPTDEAPSQIAKWVKGRASHHLRKEFPELKKLPALWTPTYFVASTGQVSTEVVKKYIENQRGK</sequence>
<evidence type="ECO:0000313" key="3">
    <source>
        <dbReference type="EMBL" id="MFL9463758.1"/>
    </source>
</evidence>
<name>A0ABW8WRS9_9CYAN</name>
<evidence type="ECO:0000313" key="4">
    <source>
        <dbReference type="Proteomes" id="UP001628874"/>
    </source>
</evidence>
<dbReference type="RefSeq" id="WP_237266110.1">
    <property type="nucleotide sequence ID" value="NZ_JBFQGM010000009.1"/>
</dbReference>
<dbReference type="SMART" id="SM01321">
    <property type="entry name" value="Y1_Tnp"/>
    <property type="match status" value="1"/>
</dbReference>